<feature type="domain" description="A-kinase anchor protein 7-like phosphoesterase" evidence="2">
    <location>
        <begin position="52"/>
        <end position="288"/>
    </location>
</feature>
<keyword evidence="4" id="KW-1185">Reference proteome</keyword>
<dbReference type="GO" id="GO:0005634">
    <property type="term" value="C:nucleus"/>
    <property type="evidence" value="ECO:0007669"/>
    <property type="project" value="TreeGrafter"/>
</dbReference>
<dbReference type="GO" id="GO:0006307">
    <property type="term" value="P:DNA alkylation repair"/>
    <property type="evidence" value="ECO:0007669"/>
    <property type="project" value="InterPro"/>
</dbReference>
<dbReference type="AlphaFoldDB" id="A0AAD4QJ22"/>
<reference evidence="3" key="1">
    <citation type="journal article" date="2022" name="New Phytol.">
        <title>Evolutionary transition to the ectomycorrhizal habit in the genomes of a hyperdiverse lineage of mushroom-forming fungi.</title>
        <authorList>
            <person name="Looney B."/>
            <person name="Miyauchi S."/>
            <person name="Morin E."/>
            <person name="Drula E."/>
            <person name="Courty P.E."/>
            <person name="Kohler A."/>
            <person name="Kuo A."/>
            <person name="LaButti K."/>
            <person name="Pangilinan J."/>
            <person name="Lipzen A."/>
            <person name="Riley R."/>
            <person name="Andreopoulos W."/>
            <person name="He G."/>
            <person name="Johnson J."/>
            <person name="Nolan M."/>
            <person name="Tritt A."/>
            <person name="Barry K.W."/>
            <person name="Grigoriev I.V."/>
            <person name="Nagy L.G."/>
            <person name="Hibbett D."/>
            <person name="Henrissat B."/>
            <person name="Matheny P.B."/>
            <person name="Labbe J."/>
            <person name="Martin F.M."/>
        </authorList>
    </citation>
    <scope>NUCLEOTIDE SEQUENCE</scope>
    <source>
        <strain evidence="3">BPL690</strain>
    </source>
</reference>
<evidence type="ECO:0000313" key="3">
    <source>
        <dbReference type="EMBL" id="KAI0293858.1"/>
    </source>
</evidence>
<evidence type="ECO:0000259" key="2">
    <source>
        <dbReference type="Pfam" id="PF10469"/>
    </source>
</evidence>
<accession>A0AAD4QJ22</accession>
<dbReference type="PANTHER" id="PTHR13360:SF1">
    <property type="entry name" value="ACTIVATING SIGNAL COINTEGRATOR 1 COMPLEX SUBUNIT 1"/>
    <property type="match status" value="1"/>
</dbReference>
<dbReference type="PANTHER" id="PTHR13360">
    <property type="entry name" value="ACTIVATING SIGNAL COINTEGRATOR 1 COMPLEX SUBUNIT 1"/>
    <property type="match status" value="1"/>
</dbReference>
<dbReference type="EMBL" id="WTXG01000088">
    <property type="protein sequence ID" value="KAI0293858.1"/>
    <property type="molecule type" value="Genomic_DNA"/>
</dbReference>
<evidence type="ECO:0000256" key="1">
    <source>
        <dbReference type="SAM" id="MobiDB-lite"/>
    </source>
</evidence>
<feature type="compositionally biased region" description="Polar residues" evidence="1">
    <location>
        <begin position="1"/>
        <end position="11"/>
    </location>
</feature>
<sequence>MTSSSNSSKQQRPPPSRRDFSSTTVRHDKKRQREPLPPPPSSSSSSTNPNRPTHFLALPIGHHVELRNAVDSLTSSWLAHEPPIDGLDPSIVINPRRLHLTLGAIALNTTTTAAPSSTSGAAPYDDPRGPLDLTAATELLVSLAPRIRGLLAHHPLRVSLGRLAIMQPDPTRAHVLYAEPDVHSTDGIRLRAVCELVHSAFKQAGFLTDARRPLKLHCTILNTTYRRPSPGQRRPPGRIPFSFATFPPDSKDGGTLSNLGTWTVDEVQICKMGSWAPDGAYVRVAGCDLRSMSIGLD</sequence>
<dbReference type="InterPro" id="IPR019510">
    <property type="entry name" value="AKAP7-like_phosphoesterase"/>
</dbReference>
<feature type="compositionally biased region" description="Low complexity" evidence="1">
    <location>
        <begin position="42"/>
        <end position="53"/>
    </location>
</feature>
<dbReference type="Gene3D" id="3.90.1140.10">
    <property type="entry name" value="Cyclic phosphodiesterase"/>
    <property type="match status" value="1"/>
</dbReference>
<dbReference type="Pfam" id="PF10469">
    <property type="entry name" value="AKAP7_NLS"/>
    <property type="match status" value="1"/>
</dbReference>
<keyword evidence="3" id="KW-0436">Ligase</keyword>
<dbReference type="InterPro" id="IPR009210">
    <property type="entry name" value="ASCC1"/>
</dbReference>
<dbReference type="GO" id="GO:0016874">
    <property type="term" value="F:ligase activity"/>
    <property type="evidence" value="ECO:0007669"/>
    <property type="project" value="UniProtKB-KW"/>
</dbReference>
<dbReference type="Proteomes" id="UP001203297">
    <property type="component" value="Unassembled WGS sequence"/>
</dbReference>
<feature type="region of interest" description="Disordered" evidence="1">
    <location>
        <begin position="1"/>
        <end position="55"/>
    </location>
</feature>
<gene>
    <name evidence="3" type="ORF">B0F90DRAFT_1760679</name>
</gene>
<dbReference type="GO" id="GO:0006355">
    <property type="term" value="P:regulation of DNA-templated transcription"/>
    <property type="evidence" value="ECO:0007669"/>
    <property type="project" value="TreeGrafter"/>
</dbReference>
<proteinExistence type="predicted"/>
<organism evidence="3 4">
    <name type="scientific">Multifurca ochricompacta</name>
    <dbReference type="NCBI Taxonomy" id="376703"/>
    <lineage>
        <taxon>Eukaryota</taxon>
        <taxon>Fungi</taxon>
        <taxon>Dikarya</taxon>
        <taxon>Basidiomycota</taxon>
        <taxon>Agaricomycotina</taxon>
        <taxon>Agaricomycetes</taxon>
        <taxon>Russulales</taxon>
        <taxon>Russulaceae</taxon>
        <taxon>Multifurca</taxon>
    </lineage>
</organism>
<name>A0AAD4QJ22_9AGAM</name>
<comment type="caution">
    <text evidence="3">The sequence shown here is derived from an EMBL/GenBank/DDBJ whole genome shotgun (WGS) entry which is preliminary data.</text>
</comment>
<protein>
    <submittedName>
        <fullName evidence="3">AKAP7 2'5' RNA ligase-like domain-containing protein</fullName>
    </submittedName>
</protein>
<evidence type="ECO:0000313" key="4">
    <source>
        <dbReference type="Proteomes" id="UP001203297"/>
    </source>
</evidence>